<name>A0A7U2R8F1_FLAPS</name>
<reference evidence="1 2" key="1">
    <citation type="submission" date="2020-07" db="EMBL/GenBank/DDBJ databases">
        <title>Genomic characterization of Flavobacterium psychrophilum strains.</title>
        <authorList>
            <person name="Castillo D."/>
            <person name="Jorgensen J."/>
            <person name="Middelboe M."/>
        </authorList>
    </citation>
    <scope>NUCLEOTIDE SEQUENCE [LARGE SCALE GENOMIC DNA]</scope>
    <source>
        <strain evidence="1 2">FPS-R7</strain>
    </source>
</reference>
<dbReference type="EMBL" id="CP059075">
    <property type="protein sequence ID" value="QRE02853.1"/>
    <property type="molecule type" value="Genomic_DNA"/>
</dbReference>
<accession>A0A7U2R8F1</accession>
<evidence type="ECO:0000313" key="1">
    <source>
        <dbReference type="EMBL" id="QRE02853.1"/>
    </source>
</evidence>
<protein>
    <submittedName>
        <fullName evidence="1">Uncharacterized protein</fullName>
    </submittedName>
</protein>
<dbReference type="RefSeq" id="WP_117616745.1">
    <property type="nucleotide sequence ID" value="NZ_BJSX01000035.1"/>
</dbReference>
<evidence type="ECO:0000313" key="2">
    <source>
        <dbReference type="Proteomes" id="UP000596329"/>
    </source>
</evidence>
<sequence>MDTTTFSQEINVFHGKIAPEKAILVGYGAVTEALQLQIPFPNKLSLISKKKTELRR</sequence>
<organism evidence="1 2">
    <name type="scientific">Flavobacterium psychrophilum</name>
    <dbReference type="NCBI Taxonomy" id="96345"/>
    <lineage>
        <taxon>Bacteria</taxon>
        <taxon>Pseudomonadati</taxon>
        <taxon>Bacteroidota</taxon>
        <taxon>Flavobacteriia</taxon>
        <taxon>Flavobacteriales</taxon>
        <taxon>Flavobacteriaceae</taxon>
        <taxon>Flavobacterium</taxon>
    </lineage>
</organism>
<gene>
    <name evidence="1" type="ORF">H0H26_07950</name>
</gene>
<proteinExistence type="predicted"/>
<dbReference type="AlphaFoldDB" id="A0A7U2R8F1"/>
<dbReference type="Proteomes" id="UP000596329">
    <property type="component" value="Chromosome"/>
</dbReference>